<evidence type="ECO:0000313" key="1">
    <source>
        <dbReference type="EMBL" id="KAK4879883.1"/>
    </source>
</evidence>
<proteinExistence type="predicted"/>
<reference evidence="2" key="1">
    <citation type="submission" date="2023-01" db="EMBL/GenBank/DDBJ databases">
        <title>Key to firefly adult light organ development and bioluminescence: homeobox transcription factors regulate luciferase expression and transportation to peroxisome.</title>
        <authorList>
            <person name="Fu X."/>
        </authorList>
    </citation>
    <scope>NUCLEOTIDE SEQUENCE [LARGE SCALE GENOMIC DNA]</scope>
</reference>
<name>A0AAN7SP40_9COLE</name>
<keyword evidence="2" id="KW-1185">Reference proteome</keyword>
<dbReference type="AlphaFoldDB" id="A0AAN7SP40"/>
<protein>
    <submittedName>
        <fullName evidence="1">Uncharacterized protein</fullName>
    </submittedName>
</protein>
<evidence type="ECO:0000313" key="2">
    <source>
        <dbReference type="Proteomes" id="UP001353858"/>
    </source>
</evidence>
<comment type="caution">
    <text evidence="1">The sequence shown here is derived from an EMBL/GenBank/DDBJ whole genome shotgun (WGS) entry which is preliminary data.</text>
</comment>
<gene>
    <name evidence="1" type="ORF">RN001_008029</name>
</gene>
<organism evidence="1 2">
    <name type="scientific">Aquatica leii</name>
    <dbReference type="NCBI Taxonomy" id="1421715"/>
    <lineage>
        <taxon>Eukaryota</taxon>
        <taxon>Metazoa</taxon>
        <taxon>Ecdysozoa</taxon>
        <taxon>Arthropoda</taxon>
        <taxon>Hexapoda</taxon>
        <taxon>Insecta</taxon>
        <taxon>Pterygota</taxon>
        <taxon>Neoptera</taxon>
        <taxon>Endopterygota</taxon>
        <taxon>Coleoptera</taxon>
        <taxon>Polyphaga</taxon>
        <taxon>Elateriformia</taxon>
        <taxon>Elateroidea</taxon>
        <taxon>Lampyridae</taxon>
        <taxon>Luciolinae</taxon>
        <taxon>Aquatica</taxon>
    </lineage>
</organism>
<dbReference type="EMBL" id="JARPUR010000003">
    <property type="protein sequence ID" value="KAK4879883.1"/>
    <property type="molecule type" value="Genomic_DNA"/>
</dbReference>
<sequence length="399" mass="46537">MNIKPIPKEKYQCLMWTDEEKIFRKRKKILKDYQVPVSAAIELKFKRSVFGIYLNSLNKHQIQSRDLNATKLDITNWEISSFTHVQERLFKQDNDISYNLYNLLVRAVKEQDCIDWEFLYDHVQDLHIYDFHMCVAYKDAVVYYLPHLGYLDNVEILKKDREVKKYNNKELLKGALIFTCHRIIGLPAPPKLKGVMQTIHVEVTLPLLQESIVTERNEEIPKTKNRPSTKGNVSYYTANDEYAIEKALNIENTAFKTKRMEWDKIMQTPNEYLCITSPEENLVALRDTFRSTVKVNVVYLVVNEEVILKKITIASFRCKLYDVNWSDKTNDYYWIDDPKCCPNAIPVKGSLRAINYVLDKPPALKKGATPAPPPTNKPPSREYLPNVFTCQVGFGLKRL</sequence>
<accession>A0AAN7SP40</accession>
<dbReference type="Proteomes" id="UP001353858">
    <property type="component" value="Unassembled WGS sequence"/>
</dbReference>